<dbReference type="EMBL" id="FOGQ01000007">
    <property type="protein sequence ID" value="SES04523.1"/>
    <property type="molecule type" value="Genomic_DNA"/>
</dbReference>
<keyword evidence="5" id="KW-1185">Reference proteome</keyword>
<dbReference type="CDD" id="cd01293">
    <property type="entry name" value="Bact_CD"/>
    <property type="match status" value="1"/>
</dbReference>
<dbReference type="GO" id="GO:0046872">
    <property type="term" value="F:metal ion binding"/>
    <property type="evidence" value="ECO:0007669"/>
    <property type="project" value="UniProtKB-KW"/>
</dbReference>
<dbReference type="PANTHER" id="PTHR32027:SF0">
    <property type="entry name" value="CYTOSINE DEAMINASE"/>
    <property type="match status" value="1"/>
</dbReference>
<dbReference type="AlphaFoldDB" id="A0A1H9U619"/>
<evidence type="ECO:0000259" key="3">
    <source>
        <dbReference type="Pfam" id="PF07969"/>
    </source>
</evidence>
<dbReference type="GO" id="GO:0035888">
    <property type="term" value="F:isoguanine deaminase activity"/>
    <property type="evidence" value="ECO:0007669"/>
    <property type="project" value="TreeGrafter"/>
</dbReference>
<keyword evidence="1" id="KW-0479">Metal-binding</keyword>
<dbReference type="SUPFAM" id="SSF51556">
    <property type="entry name" value="Metallo-dependent hydrolases"/>
    <property type="match status" value="1"/>
</dbReference>
<protein>
    <submittedName>
        <fullName evidence="4">Cytosine deaminase</fullName>
    </submittedName>
</protein>
<evidence type="ECO:0000313" key="5">
    <source>
        <dbReference type="Proteomes" id="UP000198929"/>
    </source>
</evidence>
<reference evidence="5" key="1">
    <citation type="submission" date="2016-10" db="EMBL/GenBank/DDBJ databases">
        <authorList>
            <person name="Varghese N."/>
            <person name="Submissions S."/>
        </authorList>
    </citation>
    <scope>NUCLEOTIDE SEQUENCE [LARGE SCALE GENOMIC DNA]</scope>
    <source>
        <strain evidence="5">DSM 20524</strain>
    </source>
</reference>
<dbReference type="Pfam" id="PF07969">
    <property type="entry name" value="Amidohydro_3"/>
    <property type="match status" value="1"/>
</dbReference>
<proteinExistence type="predicted"/>
<dbReference type="InterPro" id="IPR011059">
    <property type="entry name" value="Metal-dep_hydrolase_composite"/>
</dbReference>
<organism evidence="4 5">
    <name type="scientific">Corynebacterium cystitidis DSM 20524</name>
    <dbReference type="NCBI Taxonomy" id="1121357"/>
    <lineage>
        <taxon>Bacteria</taxon>
        <taxon>Bacillati</taxon>
        <taxon>Actinomycetota</taxon>
        <taxon>Actinomycetes</taxon>
        <taxon>Mycobacteriales</taxon>
        <taxon>Corynebacteriaceae</taxon>
        <taxon>Corynebacterium</taxon>
    </lineage>
</organism>
<evidence type="ECO:0000256" key="1">
    <source>
        <dbReference type="ARBA" id="ARBA00022723"/>
    </source>
</evidence>
<keyword evidence="2" id="KW-0378">Hydrolase</keyword>
<dbReference type="FunFam" id="3.20.20.140:FF:000019">
    <property type="entry name" value="Cytosine deaminase"/>
    <property type="match status" value="1"/>
</dbReference>
<dbReference type="SUPFAM" id="SSF51338">
    <property type="entry name" value="Composite domain of metallo-dependent hydrolases"/>
    <property type="match status" value="1"/>
</dbReference>
<dbReference type="GO" id="GO:0004131">
    <property type="term" value="F:cytosine deaminase activity"/>
    <property type="evidence" value="ECO:0007669"/>
    <property type="project" value="TreeGrafter"/>
</dbReference>
<dbReference type="Proteomes" id="UP000198929">
    <property type="component" value="Unassembled WGS sequence"/>
</dbReference>
<dbReference type="Gene3D" id="2.30.40.10">
    <property type="entry name" value="Urease, subunit C, domain 1"/>
    <property type="match status" value="1"/>
</dbReference>
<gene>
    <name evidence="4" type="ORF">SAMN05661109_01663</name>
</gene>
<dbReference type="InterPro" id="IPR032466">
    <property type="entry name" value="Metal_Hydrolase"/>
</dbReference>
<dbReference type="GO" id="GO:0006209">
    <property type="term" value="P:cytosine catabolic process"/>
    <property type="evidence" value="ECO:0007669"/>
    <property type="project" value="TreeGrafter"/>
</dbReference>
<dbReference type="InterPro" id="IPR052349">
    <property type="entry name" value="Metallo-hydrolase_Enzymes"/>
</dbReference>
<dbReference type="STRING" id="1121357.SAMN05661109_01663"/>
<dbReference type="PANTHER" id="PTHR32027">
    <property type="entry name" value="CYTOSINE DEAMINASE"/>
    <property type="match status" value="1"/>
</dbReference>
<evidence type="ECO:0000256" key="2">
    <source>
        <dbReference type="ARBA" id="ARBA00022801"/>
    </source>
</evidence>
<accession>A0A1H9U619</accession>
<sequence length="420" mass="46863">MSTKKFTNLTVYRQPEANEILVEDGKFKEIGTNLPDADETIDLDGKLVVPPYVDSHLHLDYIGTGRDDEAADNLTGTLFEGIERWSHIKKNQTVDDVKRRALRGIYEEMIHGVQYIRTHVDVTDPELIGMQAMLELREELKDTVSIQIVSFPQEGMHNYPNGAELVEEGLKMGADVVGGIPHSEWARQYGEESVHKTVDLALKYDKLIDVHCDETDDPMSRFVELLNARVLADDYGTRTTASHTCSFGSADNAYAFRMMGLFKKSGINFTSQGTENAYLQGRADSYPKRRGLTRVKEFLEEGINVSLGQDSIVDPWYPAGNGNLMNVLDNTLHLAQTMSFAEMEVALDLITYNGATTLSIQDDYGLEVGKDANFLVLNAPDALEAVRQRADVLASIRAGEYLFKRSITLEQDLELPEVGA</sequence>
<evidence type="ECO:0000313" key="4">
    <source>
        <dbReference type="EMBL" id="SES04523.1"/>
    </source>
</evidence>
<name>A0A1H9U619_9CORY</name>
<feature type="domain" description="Amidohydrolase 3" evidence="3">
    <location>
        <begin position="39"/>
        <end position="400"/>
    </location>
</feature>
<dbReference type="Gene3D" id="3.20.20.140">
    <property type="entry name" value="Metal-dependent hydrolases"/>
    <property type="match status" value="1"/>
</dbReference>
<dbReference type="InterPro" id="IPR013108">
    <property type="entry name" value="Amidohydro_3"/>
</dbReference>